<gene>
    <name evidence="1" type="ORF">METZ01_LOCUS294257</name>
</gene>
<reference evidence="1" key="1">
    <citation type="submission" date="2018-05" db="EMBL/GenBank/DDBJ databases">
        <authorList>
            <person name="Lanie J.A."/>
            <person name="Ng W.-L."/>
            <person name="Kazmierczak K.M."/>
            <person name="Andrzejewski T.M."/>
            <person name="Davidsen T.M."/>
            <person name="Wayne K.J."/>
            <person name="Tettelin H."/>
            <person name="Glass J.I."/>
            <person name="Rusch D."/>
            <person name="Podicherti R."/>
            <person name="Tsui H.-C.T."/>
            <person name="Winkler M.E."/>
        </authorList>
    </citation>
    <scope>NUCLEOTIDE SEQUENCE</scope>
</reference>
<name>A0A382LXZ9_9ZZZZ</name>
<protein>
    <submittedName>
        <fullName evidence="1">Uncharacterized protein</fullName>
    </submittedName>
</protein>
<dbReference type="AlphaFoldDB" id="A0A382LXZ9"/>
<accession>A0A382LXZ9</accession>
<proteinExistence type="predicted"/>
<dbReference type="EMBL" id="UINC01089917">
    <property type="protein sequence ID" value="SVC41403.1"/>
    <property type="molecule type" value="Genomic_DNA"/>
</dbReference>
<sequence length="132" mass="16177">MTFFESLSQYKKFFNNIDIPDEIRNLILKFSIKEFDTQLLSSLGKDVLKNKNVVFAYEWVCFDDCCGFEVQMWELVIFHFQAETLYITTYNWDNWDVSQLNYEMYRENYSHVLNWNHISAYERRCKRLVSRF</sequence>
<organism evidence="1">
    <name type="scientific">marine metagenome</name>
    <dbReference type="NCBI Taxonomy" id="408172"/>
    <lineage>
        <taxon>unclassified sequences</taxon>
        <taxon>metagenomes</taxon>
        <taxon>ecological metagenomes</taxon>
    </lineage>
</organism>
<evidence type="ECO:0000313" key="1">
    <source>
        <dbReference type="EMBL" id="SVC41403.1"/>
    </source>
</evidence>